<dbReference type="HAMAP" id="MF_00213">
    <property type="entry name" value="HypA_HybF"/>
    <property type="match status" value="1"/>
</dbReference>
<feature type="binding site" evidence="4">
    <location>
        <position position="92"/>
    </location>
    <ligand>
        <name>Zn(2+)</name>
        <dbReference type="ChEBI" id="CHEBI:29105"/>
    </ligand>
</feature>
<feature type="binding site" evidence="4">
    <location>
        <position position="2"/>
    </location>
    <ligand>
        <name>Ni(2+)</name>
        <dbReference type="ChEBI" id="CHEBI:49786"/>
    </ligand>
</feature>
<dbReference type="PIRSF" id="PIRSF004761">
    <property type="entry name" value="Hydrgn_mat_HypA"/>
    <property type="match status" value="1"/>
</dbReference>
<comment type="function">
    <text evidence="4">Involved in the maturation of [NiFe] hydrogenases. Required for nickel insertion into the metal center of the hydrogenase.</text>
</comment>
<proteinExistence type="inferred from homology"/>
<accession>A0ABM7ZIR3</accession>
<evidence type="ECO:0000313" key="5">
    <source>
        <dbReference type="EMBL" id="BDL44569.1"/>
    </source>
</evidence>
<evidence type="ECO:0000256" key="3">
    <source>
        <dbReference type="ARBA" id="ARBA00022833"/>
    </source>
</evidence>
<keyword evidence="2 4" id="KW-0479">Metal-binding</keyword>
<dbReference type="Proteomes" id="UP001062263">
    <property type="component" value="Chromosome"/>
</dbReference>
<evidence type="ECO:0000256" key="4">
    <source>
        <dbReference type="HAMAP-Rule" id="MF_00213"/>
    </source>
</evidence>
<dbReference type="Pfam" id="PF01155">
    <property type="entry name" value="HypA"/>
    <property type="match status" value="1"/>
</dbReference>
<dbReference type="InterPro" id="IPR000688">
    <property type="entry name" value="HypA/HybF"/>
</dbReference>
<keyword evidence="6" id="KW-1185">Reference proteome</keyword>
<name>A0ABM7ZIR3_9BACT</name>
<keyword evidence="3 4" id="KW-0862">Zinc</keyword>
<dbReference type="PANTHER" id="PTHR34535:SF3">
    <property type="entry name" value="HYDROGENASE MATURATION FACTOR HYPA"/>
    <property type="match status" value="1"/>
</dbReference>
<feature type="binding site" evidence="4">
    <location>
        <position position="89"/>
    </location>
    <ligand>
        <name>Zn(2+)</name>
        <dbReference type="ChEBI" id="CHEBI:29105"/>
    </ligand>
</feature>
<organism evidence="5 6">
    <name type="scientific">Akkermansia biwaensis</name>
    <dbReference type="NCBI Taxonomy" id="2946555"/>
    <lineage>
        <taxon>Bacteria</taxon>
        <taxon>Pseudomonadati</taxon>
        <taxon>Verrucomicrobiota</taxon>
        <taxon>Verrucomicrobiia</taxon>
        <taxon>Verrucomicrobiales</taxon>
        <taxon>Akkermansiaceae</taxon>
        <taxon>Akkermansia</taxon>
    </lineage>
</organism>
<evidence type="ECO:0000256" key="2">
    <source>
        <dbReference type="ARBA" id="ARBA00022723"/>
    </source>
</evidence>
<feature type="binding site" evidence="4">
    <location>
        <position position="76"/>
    </location>
    <ligand>
        <name>Zn(2+)</name>
        <dbReference type="ChEBI" id="CHEBI:29105"/>
    </ligand>
</feature>
<dbReference type="RefSeq" id="WP_215433986.1">
    <property type="nucleotide sequence ID" value="NZ_AP025943.1"/>
</dbReference>
<keyword evidence="1 4" id="KW-0533">Nickel</keyword>
<evidence type="ECO:0000256" key="1">
    <source>
        <dbReference type="ARBA" id="ARBA00022596"/>
    </source>
</evidence>
<protein>
    <recommendedName>
        <fullName evidence="4">Hydrogenase maturation factor HypA</fullName>
    </recommendedName>
</protein>
<dbReference type="EMBL" id="AP025943">
    <property type="protein sequence ID" value="BDL44569.1"/>
    <property type="molecule type" value="Genomic_DNA"/>
</dbReference>
<dbReference type="Gene3D" id="3.30.2320.80">
    <property type="match status" value="1"/>
</dbReference>
<gene>
    <name evidence="4 5" type="primary">hypA</name>
    <name evidence="5" type="ORF">Abiwalacus_21430</name>
</gene>
<sequence>MHEVGIMEGALDMARRLLEENGGSRLVRVHMTIGSLSGVVPDALQSAFLALKDAYAAGNAALEVTWVEALCRCDDCQEDFLFTDHGYICPGCGEPALAILRGRELELTRVEWE</sequence>
<evidence type="ECO:0000313" key="6">
    <source>
        <dbReference type="Proteomes" id="UP001062263"/>
    </source>
</evidence>
<reference evidence="5" key="1">
    <citation type="submission" date="2022-06" db="EMBL/GenBank/DDBJ databases">
        <title>Akkermansia biwalacus sp. nov., an anaerobic mucin-degrading bacterium isolated from human intestine.</title>
        <authorList>
            <person name="Kobayashi Y."/>
            <person name="Inoue S."/>
            <person name="Kawahara T."/>
            <person name="Kohda N."/>
        </authorList>
    </citation>
    <scope>NUCLEOTIDE SEQUENCE</scope>
    <source>
        <strain evidence="5">WON2089</strain>
    </source>
</reference>
<dbReference type="PANTHER" id="PTHR34535">
    <property type="entry name" value="HYDROGENASE MATURATION FACTOR HYPA"/>
    <property type="match status" value="1"/>
</dbReference>
<feature type="binding site" evidence="4">
    <location>
        <position position="73"/>
    </location>
    <ligand>
        <name>Zn(2+)</name>
        <dbReference type="ChEBI" id="CHEBI:29105"/>
    </ligand>
</feature>
<comment type="similarity">
    <text evidence="4">Belongs to the HypA/HybF family.</text>
</comment>